<gene>
    <name evidence="2" type="primary">bltR</name>
    <name evidence="2" type="ORF">BMWSH_1572</name>
</gene>
<dbReference type="KEGG" id="bmh:BMWSH_1572"/>
<dbReference type="GO" id="GO:0003677">
    <property type="term" value="F:DNA binding"/>
    <property type="evidence" value="ECO:0007669"/>
    <property type="project" value="InterPro"/>
</dbReference>
<dbReference type="GO" id="GO:0006355">
    <property type="term" value="P:regulation of DNA-templated transcription"/>
    <property type="evidence" value="ECO:0007669"/>
    <property type="project" value="InterPro"/>
</dbReference>
<organism evidence="2 3">
    <name type="scientific">Priestia megaterium (strain WSH-002)</name>
    <name type="common">Bacillus megaterium</name>
    <dbReference type="NCBI Taxonomy" id="1006007"/>
    <lineage>
        <taxon>Bacteria</taxon>
        <taxon>Bacillati</taxon>
        <taxon>Bacillota</taxon>
        <taxon>Bacilli</taxon>
        <taxon>Bacillales</taxon>
        <taxon>Bacillaceae</taxon>
        <taxon>Priestia</taxon>
    </lineage>
</organism>
<dbReference type="Gene3D" id="1.10.1660.10">
    <property type="match status" value="1"/>
</dbReference>
<sequence>MSEELEKYFTTGEFANLCRIKKQTLFHYDEIGLLSPQIKKRMDIGTIRMNNLKSFK</sequence>
<dbReference type="AlphaFoldDB" id="A0A8D3WZT9"/>
<protein>
    <submittedName>
        <fullName evidence="2">Multidrug-efflux transporter 2 regulator</fullName>
    </submittedName>
</protein>
<dbReference type="EMBL" id="CP003017">
    <property type="protein sequence ID" value="AEN88454.1"/>
    <property type="molecule type" value="Genomic_DNA"/>
</dbReference>
<dbReference type="Proteomes" id="UP000001283">
    <property type="component" value="Chromosome"/>
</dbReference>
<name>A0A8D3WZT9_PRIMW</name>
<evidence type="ECO:0000313" key="3">
    <source>
        <dbReference type="Proteomes" id="UP000001283"/>
    </source>
</evidence>
<dbReference type="SUPFAM" id="SSF46955">
    <property type="entry name" value="Putative DNA-binding domain"/>
    <property type="match status" value="1"/>
</dbReference>
<dbReference type="PROSITE" id="PS50937">
    <property type="entry name" value="HTH_MERR_2"/>
    <property type="match status" value="1"/>
</dbReference>
<proteinExistence type="predicted"/>
<dbReference type="InterPro" id="IPR009061">
    <property type="entry name" value="DNA-bd_dom_put_sf"/>
</dbReference>
<accession>A0A8D3WZT9</accession>
<dbReference type="InterPro" id="IPR000551">
    <property type="entry name" value="MerR-type_HTH_dom"/>
</dbReference>
<dbReference type="Pfam" id="PF00376">
    <property type="entry name" value="MerR"/>
    <property type="match status" value="1"/>
</dbReference>
<evidence type="ECO:0000313" key="2">
    <source>
        <dbReference type="EMBL" id="AEN88454.1"/>
    </source>
</evidence>
<dbReference type="PROSITE" id="PS00552">
    <property type="entry name" value="HTH_MERR_1"/>
    <property type="match status" value="1"/>
</dbReference>
<reference evidence="2 3" key="1">
    <citation type="journal article" date="2011" name="J. Bacteriol.">
        <title>Complete genome sequence of the industrial strain Bacillus megaterium WSH-002.</title>
        <authorList>
            <person name="Liu L."/>
            <person name="Li Y."/>
            <person name="Zhang J."/>
            <person name="Zou W."/>
            <person name="Zhou Z."/>
            <person name="Liu J."/>
            <person name="Li X."/>
            <person name="Wang L."/>
            <person name="Chen J."/>
        </authorList>
    </citation>
    <scope>NUCLEOTIDE SEQUENCE [LARGE SCALE GENOMIC DNA]</scope>
    <source>
        <strain evidence="2 3">WSH-002</strain>
    </source>
</reference>
<feature type="domain" description="HTH merR-type" evidence="1">
    <location>
        <begin position="8"/>
        <end position="37"/>
    </location>
</feature>
<evidence type="ECO:0000259" key="1">
    <source>
        <dbReference type="PROSITE" id="PS50937"/>
    </source>
</evidence>